<keyword evidence="3" id="KW-1185">Reference proteome</keyword>
<reference evidence="4" key="1">
    <citation type="submission" date="2025-08" db="UniProtKB">
        <authorList>
            <consortium name="RefSeq"/>
        </authorList>
    </citation>
    <scope>IDENTIFICATION</scope>
    <source>
        <strain evidence="4">15112-1751.03</strain>
        <tissue evidence="4">Whole Adult</tissue>
    </source>
</reference>
<sequence>MRSIPLRLAVAALLLLLLVLGLATQLDASASNTGWPSSSSSSLFGRNSRNLRHRNTAAAVGDLAADVPTFDMIASNLNNAAYNNEYGQLFVPYAIESQSQQQPQQQQQQQPHQQQQAMAPLSSPLRQQQTEVYGIVEPLIEDTPCANRACVLNDDCCPTGVCVNTYGEGKCVYVFGRQRDLCQRHADCAPGSACMLAPQEGIWRCETDAPLLQEMFNVRAKQPLGGECTSSSDCQVINGMCCQQQRLHHRAATKLSCGYFRDAFDCVNVAQEHVASIFQHRRN</sequence>
<evidence type="ECO:0000256" key="2">
    <source>
        <dbReference type="SAM" id="SignalP"/>
    </source>
</evidence>
<keyword evidence="2" id="KW-0732">Signal</keyword>
<dbReference type="RefSeq" id="XP_034107765.1">
    <property type="nucleotide sequence ID" value="XM_034251874.2"/>
</dbReference>
<dbReference type="Proteomes" id="UP000515160">
    <property type="component" value="Chromosome 3"/>
</dbReference>
<dbReference type="AlphaFoldDB" id="A0A6P8X8Z5"/>
<evidence type="ECO:0000256" key="1">
    <source>
        <dbReference type="SAM" id="MobiDB-lite"/>
    </source>
</evidence>
<evidence type="ECO:0000313" key="3">
    <source>
        <dbReference type="Proteomes" id="UP000515160"/>
    </source>
</evidence>
<proteinExistence type="predicted"/>
<organism evidence="3 4">
    <name type="scientific">Drosophila albomicans</name>
    <name type="common">Fruit fly</name>
    <dbReference type="NCBI Taxonomy" id="7291"/>
    <lineage>
        <taxon>Eukaryota</taxon>
        <taxon>Metazoa</taxon>
        <taxon>Ecdysozoa</taxon>
        <taxon>Arthropoda</taxon>
        <taxon>Hexapoda</taxon>
        <taxon>Insecta</taxon>
        <taxon>Pterygota</taxon>
        <taxon>Neoptera</taxon>
        <taxon>Endopterygota</taxon>
        <taxon>Diptera</taxon>
        <taxon>Brachycera</taxon>
        <taxon>Muscomorpha</taxon>
        <taxon>Ephydroidea</taxon>
        <taxon>Drosophilidae</taxon>
        <taxon>Drosophila</taxon>
    </lineage>
</organism>
<protein>
    <submittedName>
        <fullName evidence="4">Uncharacterized protein LOC117570328</fullName>
    </submittedName>
</protein>
<dbReference type="GeneID" id="117570328"/>
<feature type="chain" id="PRO_5028110012" evidence="2">
    <location>
        <begin position="24"/>
        <end position="283"/>
    </location>
</feature>
<name>A0A6P8X8Z5_DROAB</name>
<feature type="signal peptide" evidence="2">
    <location>
        <begin position="1"/>
        <end position="23"/>
    </location>
</feature>
<feature type="region of interest" description="Disordered" evidence="1">
    <location>
        <begin position="100"/>
        <end position="123"/>
    </location>
</feature>
<dbReference type="OrthoDB" id="4321958at2759"/>
<evidence type="ECO:0000313" key="4">
    <source>
        <dbReference type="RefSeq" id="XP_034107765.1"/>
    </source>
</evidence>
<accession>A0A6P8X8Z5</accession>
<feature type="compositionally biased region" description="Low complexity" evidence="1">
    <location>
        <begin position="100"/>
        <end position="116"/>
    </location>
</feature>
<gene>
    <name evidence="4" type="primary">LOC117570328</name>
</gene>